<name>A0AAD6TM65_9AGAR</name>
<feature type="compositionally biased region" description="Basic residues" evidence="1">
    <location>
        <begin position="373"/>
        <end position="386"/>
    </location>
</feature>
<feature type="compositionally biased region" description="Basic and acidic residues" evidence="1">
    <location>
        <begin position="841"/>
        <end position="928"/>
    </location>
</feature>
<feature type="compositionally biased region" description="Basic and acidic residues" evidence="1">
    <location>
        <begin position="363"/>
        <end position="372"/>
    </location>
</feature>
<evidence type="ECO:0000256" key="1">
    <source>
        <dbReference type="SAM" id="MobiDB-lite"/>
    </source>
</evidence>
<evidence type="ECO:0000313" key="3">
    <source>
        <dbReference type="Proteomes" id="UP001222325"/>
    </source>
</evidence>
<feature type="compositionally biased region" description="Basic residues" evidence="1">
    <location>
        <begin position="349"/>
        <end position="362"/>
    </location>
</feature>
<reference evidence="2" key="1">
    <citation type="submission" date="2023-03" db="EMBL/GenBank/DDBJ databases">
        <title>Massive genome expansion in bonnet fungi (Mycena s.s.) driven by repeated elements and novel gene families across ecological guilds.</title>
        <authorList>
            <consortium name="Lawrence Berkeley National Laboratory"/>
            <person name="Harder C.B."/>
            <person name="Miyauchi S."/>
            <person name="Viragh M."/>
            <person name="Kuo A."/>
            <person name="Thoen E."/>
            <person name="Andreopoulos B."/>
            <person name="Lu D."/>
            <person name="Skrede I."/>
            <person name="Drula E."/>
            <person name="Henrissat B."/>
            <person name="Morin E."/>
            <person name="Kohler A."/>
            <person name="Barry K."/>
            <person name="LaButti K."/>
            <person name="Morin E."/>
            <person name="Salamov A."/>
            <person name="Lipzen A."/>
            <person name="Mereny Z."/>
            <person name="Hegedus B."/>
            <person name="Baldrian P."/>
            <person name="Stursova M."/>
            <person name="Weitz H."/>
            <person name="Taylor A."/>
            <person name="Grigoriev I.V."/>
            <person name="Nagy L.G."/>
            <person name="Martin F."/>
            <person name="Kauserud H."/>
        </authorList>
    </citation>
    <scope>NUCLEOTIDE SEQUENCE</scope>
    <source>
        <strain evidence="2">CBHHK173m</strain>
    </source>
</reference>
<feature type="region of interest" description="Disordered" evidence="1">
    <location>
        <begin position="339"/>
        <end position="454"/>
    </location>
</feature>
<dbReference type="AlphaFoldDB" id="A0AAD6TM65"/>
<feature type="compositionally biased region" description="Low complexity" evidence="1">
    <location>
        <begin position="662"/>
        <end position="680"/>
    </location>
</feature>
<evidence type="ECO:0000313" key="2">
    <source>
        <dbReference type="EMBL" id="KAJ7067697.1"/>
    </source>
</evidence>
<feature type="compositionally biased region" description="Basic and acidic residues" evidence="1">
    <location>
        <begin position="339"/>
        <end position="348"/>
    </location>
</feature>
<accession>A0AAD6TM65</accession>
<gene>
    <name evidence="2" type="ORF">B0H15DRAFT_958223</name>
</gene>
<feature type="compositionally biased region" description="Basic residues" evidence="1">
    <location>
        <begin position="989"/>
        <end position="998"/>
    </location>
</feature>
<comment type="caution">
    <text evidence="2">The sequence shown here is derived from an EMBL/GenBank/DDBJ whole genome shotgun (WGS) entry which is preliminary data.</text>
</comment>
<keyword evidence="3" id="KW-1185">Reference proteome</keyword>
<sequence length="998" mass="108720">MAPKSIYTDEQLAFFDLWMPEFLVKQTHNQLAAFWIEMRKAWLTEWPEETSLGLPVQDVGDVDPDDATAEPPAALTDEQRAMLDTALATRFKQLRTAFYNGHAKLKKKRGARHQVLEVYQRDFLDKIRKALNDTEFDQLNEAASCRDEEGEWIDDDDDVAKMARIASARSLRMKIMRRVVRQLWDEESEEVKAIVRKTVRDEVLPMIEVDDDEKVDRSAEEYQLSIDESTRVAEMFLAEFGRMTGWMGVFVYGGPIPRLQGQLGVKAVSFGSTPDGRQFDKWHPNFKKRVTDPLLKFLRQAIPREVRLKRAIFTGDEDSDDEERENGVVYDYQAAVAEPAKKDKDKAKSKSKSKTKSGKAKARAQEQEERTPSKARKPARRPAKAKKATDASATSATGSTSATSATGSTSASSSTTSAIPLPTISPLSPVVPPSALGRLSHVGPLSDEASEDLSQMIQHNDYSYTGGPDVYETQEAHAQGSNPYQDYFARNTAYSVSSDPFPDIYGAGPPRPGSEAWSWAPSQGMQGGTFPGAFVTGRETEGSRMFQLGDEAVSLGGLAPLFASGDALVGELEAGRGPDWGLPLPLTSAYSFPPDAAPTIQASAKDWAPSYTGPSDPAPAIHASPALPRPTPRARSSPSTAPGNPLDFNFGRTPQYGLNRLSTPASSPTPGTPGTPSRAPVIGALNTPRRLASTPTRSSPLSRPPVQSLPRSREGTPPASDPSASLPPRMRASPVRKASLNGSNVNVPLSPIYPKSRPMANEPKKMVAKASPEAIAKKMEKARAARKAAGKKGKRSKATELEDKEEQEGPEEQDDRMEDDGRAEVGGETGTIEVGRGGATKGEEGKRKAEAAQKKSVADAERKKARSEALEAAEAARRKVDGEKARKAKAAEAARTAARDKALQVAEAARRKVQDQQARKETEAKSSENADGATLRPRRSAHPPRNRGEVVSLHDKNLELEKQARLADDATVPKGRKRKGEDDLENIAPRKRVKNTRG</sequence>
<proteinExistence type="predicted"/>
<feature type="compositionally biased region" description="Basic and acidic residues" evidence="1">
    <location>
        <begin position="946"/>
        <end position="968"/>
    </location>
</feature>
<feature type="compositionally biased region" description="Basic residues" evidence="1">
    <location>
        <begin position="784"/>
        <end position="796"/>
    </location>
</feature>
<feature type="compositionally biased region" description="Acidic residues" evidence="1">
    <location>
        <begin position="802"/>
        <end position="818"/>
    </location>
</feature>
<feature type="compositionally biased region" description="Low complexity" evidence="1">
    <location>
        <begin position="693"/>
        <end position="705"/>
    </location>
</feature>
<feature type="compositionally biased region" description="Low complexity" evidence="1">
    <location>
        <begin position="717"/>
        <end position="728"/>
    </location>
</feature>
<feature type="compositionally biased region" description="Basic residues" evidence="1">
    <location>
        <begin position="936"/>
        <end position="945"/>
    </location>
</feature>
<protein>
    <submittedName>
        <fullName evidence="2">Uncharacterized protein</fullName>
    </submittedName>
</protein>
<feature type="compositionally biased region" description="Low complexity" evidence="1">
    <location>
        <begin position="390"/>
        <end position="428"/>
    </location>
</feature>
<dbReference type="Proteomes" id="UP001222325">
    <property type="component" value="Unassembled WGS sequence"/>
</dbReference>
<feature type="region of interest" description="Disordered" evidence="1">
    <location>
        <begin position="606"/>
        <end position="998"/>
    </location>
</feature>
<organism evidence="2 3">
    <name type="scientific">Mycena belliarum</name>
    <dbReference type="NCBI Taxonomy" id="1033014"/>
    <lineage>
        <taxon>Eukaryota</taxon>
        <taxon>Fungi</taxon>
        <taxon>Dikarya</taxon>
        <taxon>Basidiomycota</taxon>
        <taxon>Agaricomycotina</taxon>
        <taxon>Agaricomycetes</taxon>
        <taxon>Agaricomycetidae</taxon>
        <taxon>Agaricales</taxon>
        <taxon>Marasmiineae</taxon>
        <taxon>Mycenaceae</taxon>
        <taxon>Mycena</taxon>
    </lineage>
</organism>
<feature type="compositionally biased region" description="Low complexity" evidence="1">
    <location>
        <begin position="633"/>
        <end position="642"/>
    </location>
</feature>
<dbReference type="EMBL" id="JARJCN010000154">
    <property type="protein sequence ID" value="KAJ7067697.1"/>
    <property type="molecule type" value="Genomic_DNA"/>
</dbReference>